<evidence type="ECO:0000313" key="2">
    <source>
        <dbReference type="EMBL" id="KRX12592.1"/>
    </source>
</evidence>
<evidence type="ECO:0000313" key="3">
    <source>
        <dbReference type="EMBL" id="KRX13220.1"/>
    </source>
</evidence>
<dbReference type="EMBL" id="JYDL01000324">
    <property type="protein sequence ID" value="KRX12592.1"/>
    <property type="molecule type" value="Genomic_DNA"/>
</dbReference>
<name>A0A0V0RDY3_9BILA</name>
<organism evidence="2 4">
    <name type="scientific">Trichinella nelsoni</name>
    <dbReference type="NCBI Taxonomy" id="6336"/>
    <lineage>
        <taxon>Eukaryota</taxon>
        <taxon>Metazoa</taxon>
        <taxon>Ecdysozoa</taxon>
        <taxon>Nematoda</taxon>
        <taxon>Enoplea</taxon>
        <taxon>Dorylaimia</taxon>
        <taxon>Trichinellida</taxon>
        <taxon>Trichinellidae</taxon>
        <taxon>Trichinella</taxon>
    </lineage>
</organism>
<keyword evidence="4" id="KW-1185">Reference proteome</keyword>
<feature type="transmembrane region" description="Helical" evidence="1">
    <location>
        <begin position="43"/>
        <end position="66"/>
    </location>
</feature>
<evidence type="ECO:0000256" key="1">
    <source>
        <dbReference type="SAM" id="Phobius"/>
    </source>
</evidence>
<sequence length="96" mass="11226">MERRSYNLFHQGKVYQVKHTSIEEKQWVFRQKKDAGVQSTRTWMWTQSCILILMQMIAPLTMTSFIKWRKKCSQASGSGGIEDCSANFPRSEQCIC</sequence>
<keyword evidence="1" id="KW-0812">Transmembrane</keyword>
<dbReference type="AlphaFoldDB" id="A0A0V0RDY3"/>
<comment type="caution">
    <text evidence="2">The sequence shown here is derived from an EMBL/GenBank/DDBJ whole genome shotgun (WGS) entry which is preliminary data.</text>
</comment>
<accession>A0A0V0RDY3</accession>
<dbReference type="EMBL" id="JYDL01000214">
    <property type="protein sequence ID" value="KRX13220.1"/>
    <property type="molecule type" value="Genomic_DNA"/>
</dbReference>
<dbReference type="Proteomes" id="UP000054630">
    <property type="component" value="Unassembled WGS sequence"/>
</dbReference>
<evidence type="ECO:0000313" key="4">
    <source>
        <dbReference type="Proteomes" id="UP000054630"/>
    </source>
</evidence>
<keyword evidence="1" id="KW-0472">Membrane</keyword>
<proteinExistence type="predicted"/>
<keyword evidence="1" id="KW-1133">Transmembrane helix</keyword>
<gene>
    <name evidence="2" type="ORF">T07_2927</name>
    <name evidence="3" type="ORF">T07_6310</name>
</gene>
<reference evidence="2 4" key="1">
    <citation type="submission" date="2015-01" db="EMBL/GenBank/DDBJ databases">
        <title>Evolution of Trichinella species and genotypes.</title>
        <authorList>
            <person name="Korhonen P.K."/>
            <person name="Edoardo P."/>
            <person name="Giuseppe L.R."/>
            <person name="Gasser R.B."/>
        </authorList>
    </citation>
    <scope>NUCLEOTIDE SEQUENCE [LARGE SCALE GENOMIC DNA]</scope>
    <source>
        <strain evidence="2">ISS37</strain>
    </source>
</reference>
<protein>
    <submittedName>
        <fullName evidence="2">Uncharacterized protein</fullName>
    </submittedName>
</protein>